<proteinExistence type="predicted"/>
<dbReference type="InterPro" id="IPR004360">
    <property type="entry name" value="Glyas_Fos-R_dOase_dom"/>
</dbReference>
<dbReference type="Proteomes" id="UP000050874">
    <property type="component" value="Unassembled WGS sequence"/>
</dbReference>
<feature type="domain" description="VOC" evidence="1">
    <location>
        <begin position="1"/>
        <end position="128"/>
    </location>
</feature>
<dbReference type="AlphaFoldDB" id="A0A0R2PS46"/>
<dbReference type="Pfam" id="PF00903">
    <property type="entry name" value="Glyoxalase"/>
    <property type="match status" value="1"/>
</dbReference>
<name>A0A0R2PS46_9GAMM</name>
<organism evidence="2 3">
    <name type="scientific">SAR86 cluster bacterium BACL1 MAG-120920-bin57</name>
    <dbReference type="NCBI Taxonomy" id="1655571"/>
    <lineage>
        <taxon>Bacteria</taxon>
        <taxon>Pseudomonadati</taxon>
        <taxon>Pseudomonadota</taxon>
        <taxon>Gammaproteobacteria</taxon>
        <taxon>SAR86 cluster</taxon>
    </lineage>
</organism>
<dbReference type="PANTHER" id="PTHR35006:SF1">
    <property type="entry name" value="BLL2941 PROTEIN"/>
    <property type="match status" value="1"/>
</dbReference>
<gene>
    <name evidence="2" type="ORF">ABR63_05865</name>
</gene>
<dbReference type="Gene3D" id="3.10.180.10">
    <property type="entry name" value="2,3-Dihydroxybiphenyl 1,2-Dioxygenase, domain 1"/>
    <property type="match status" value="1"/>
</dbReference>
<dbReference type="PANTHER" id="PTHR35006">
    <property type="entry name" value="GLYOXALASE FAMILY PROTEIN (AFU_ORTHOLOGUE AFUA_5G14830)"/>
    <property type="match status" value="1"/>
</dbReference>
<comment type="caution">
    <text evidence="2">The sequence shown here is derived from an EMBL/GenBank/DDBJ whole genome shotgun (WGS) entry which is preliminary data.</text>
</comment>
<dbReference type="EMBL" id="LIAV01000042">
    <property type="protein sequence ID" value="KRO40951.1"/>
    <property type="molecule type" value="Genomic_DNA"/>
</dbReference>
<protein>
    <submittedName>
        <fullName evidence="2">Glyoxalase</fullName>
    </submittedName>
</protein>
<reference evidence="3" key="1">
    <citation type="submission" date="2015-10" db="EMBL/GenBank/DDBJ databases">
        <title>Metagenome-Assembled Genomes uncover a global brackish microbiome.</title>
        <authorList>
            <person name="Hugerth L.W."/>
            <person name="Larsson J."/>
            <person name="Alneberg J."/>
            <person name="Lindh M.V."/>
            <person name="Legrand C."/>
            <person name="Pinhassi J."/>
            <person name="Andersson A."/>
        </authorList>
    </citation>
    <scope>NUCLEOTIDE SEQUENCE [LARGE SCALE GENOMIC DNA]</scope>
</reference>
<dbReference type="SUPFAM" id="SSF54593">
    <property type="entry name" value="Glyoxalase/Bleomycin resistance protein/Dihydroxybiphenyl dioxygenase"/>
    <property type="match status" value="1"/>
</dbReference>
<dbReference type="PROSITE" id="PS51819">
    <property type="entry name" value="VOC"/>
    <property type="match status" value="1"/>
</dbReference>
<dbReference type="CDD" id="cd07262">
    <property type="entry name" value="VOC_like"/>
    <property type="match status" value="1"/>
</dbReference>
<dbReference type="InterPro" id="IPR029068">
    <property type="entry name" value="Glyas_Bleomycin-R_OHBP_Dase"/>
</dbReference>
<accession>A0A0R2PS46</accession>
<evidence type="ECO:0000313" key="3">
    <source>
        <dbReference type="Proteomes" id="UP000050874"/>
    </source>
</evidence>
<evidence type="ECO:0000259" key="1">
    <source>
        <dbReference type="PROSITE" id="PS51819"/>
    </source>
</evidence>
<evidence type="ECO:0000313" key="2">
    <source>
        <dbReference type="EMBL" id="KRO40951.1"/>
    </source>
</evidence>
<sequence length="130" mass="13908">MFSHIMIGANDIEESKVFYDAVLGVLGCKPGVLSMNPTDQKRYMYFHDNNIFIITEPIDGNPATHGNGVTVGFAVADEATGDQWHAAGLNAGGTTCENPPGVREAMGAKMYLAYLKDPSGNKVCALKRLG</sequence>
<dbReference type="InterPro" id="IPR037523">
    <property type="entry name" value="VOC_core"/>
</dbReference>